<feature type="compositionally biased region" description="Polar residues" evidence="3">
    <location>
        <begin position="773"/>
        <end position="789"/>
    </location>
</feature>
<evidence type="ECO:0000259" key="4">
    <source>
        <dbReference type="PROSITE" id="PS50011"/>
    </source>
</evidence>
<dbReference type="PANTHER" id="PTHR46093">
    <property type="entry name" value="ACYL-COA-BINDING DOMAIN-CONTAINING PROTEIN 5"/>
    <property type="match status" value="1"/>
</dbReference>
<evidence type="ECO:0000313" key="6">
    <source>
        <dbReference type="Proteomes" id="UP000717515"/>
    </source>
</evidence>
<feature type="region of interest" description="Disordered" evidence="3">
    <location>
        <begin position="970"/>
        <end position="1012"/>
    </location>
</feature>
<feature type="compositionally biased region" description="Low complexity" evidence="3">
    <location>
        <begin position="889"/>
        <end position="906"/>
    </location>
</feature>
<keyword evidence="2" id="KW-0677">Repeat</keyword>
<name>A0A9P8A8D3_MORAP</name>
<dbReference type="Gene3D" id="2.120.10.80">
    <property type="entry name" value="Kelch-type beta propeller"/>
    <property type="match status" value="2"/>
</dbReference>
<dbReference type="Proteomes" id="UP000717515">
    <property type="component" value="Unassembled WGS sequence"/>
</dbReference>
<protein>
    <recommendedName>
        <fullName evidence="4">Protein kinase domain-containing protein</fullName>
    </recommendedName>
</protein>
<accession>A0A9P8A8D3</accession>
<feature type="domain" description="Protein kinase" evidence="4">
    <location>
        <begin position="1033"/>
        <end position="1347"/>
    </location>
</feature>
<evidence type="ECO:0000256" key="1">
    <source>
        <dbReference type="ARBA" id="ARBA00022441"/>
    </source>
</evidence>
<dbReference type="GO" id="GO:0005524">
    <property type="term" value="F:ATP binding"/>
    <property type="evidence" value="ECO:0007669"/>
    <property type="project" value="InterPro"/>
</dbReference>
<feature type="compositionally biased region" description="Polar residues" evidence="3">
    <location>
        <begin position="719"/>
        <end position="728"/>
    </location>
</feature>
<feature type="region of interest" description="Disordered" evidence="3">
    <location>
        <begin position="677"/>
        <end position="728"/>
    </location>
</feature>
<dbReference type="PANTHER" id="PTHR46093:SF18">
    <property type="entry name" value="FIBRONECTIN TYPE-III DOMAIN-CONTAINING PROTEIN"/>
    <property type="match status" value="1"/>
</dbReference>
<comment type="caution">
    <text evidence="5">The sequence shown here is derived from an EMBL/GenBank/DDBJ whole genome shotgun (WGS) entry which is preliminary data.</text>
</comment>
<dbReference type="Pfam" id="PF00069">
    <property type="entry name" value="Pkinase"/>
    <property type="match status" value="1"/>
</dbReference>
<dbReference type="SUPFAM" id="SSF56112">
    <property type="entry name" value="Protein kinase-like (PK-like)"/>
    <property type="match status" value="1"/>
</dbReference>
<evidence type="ECO:0000256" key="2">
    <source>
        <dbReference type="ARBA" id="ARBA00022737"/>
    </source>
</evidence>
<dbReference type="EMBL" id="JAIFTL010000032">
    <property type="protein sequence ID" value="KAG9325804.1"/>
    <property type="molecule type" value="Genomic_DNA"/>
</dbReference>
<reference evidence="5" key="1">
    <citation type="submission" date="2021-07" db="EMBL/GenBank/DDBJ databases">
        <title>Draft genome of Mortierella alpina, strain LL118, isolated from an aspen leaf litter sample.</title>
        <authorList>
            <person name="Yang S."/>
            <person name="Vinatzer B.A."/>
        </authorList>
    </citation>
    <scope>NUCLEOTIDE SEQUENCE</scope>
    <source>
        <strain evidence="5">LL118</strain>
    </source>
</reference>
<dbReference type="Gene3D" id="1.10.510.10">
    <property type="entry name" value="Transferase(Phosphotransferase) domain 1"/>
    <property type="match status" value="1"/>
</dbReference>
<dbReference type="PROSITE" id="PS50011">
    <property type="entry name" value="PROTEIN_KINASE_DOM"/>
    <property type="match status" value="1"/>
</dbReference>
<dbReference type="InterPro" id="IPR011009">
    <property type="entry name" value="Kinase-like_dom_sf"/>
</dbReference>
<dbReference type="Pfam" id="PF24681">
    <property type="entry name" value="Kelch_KLHDC2_KLHL20_DRC7"/>
    <property type="match status" value="1"/>
</dbReference>
<feature type="region of interest" description="Disordered" evidence="3">
    <location>
        <begin position="1346"/>
        <end position="1384"/>
    </location>
</feature>
<sequence>MCTGYGWACASAWARASSWNPAPAPRQRTARMHLLPPYPSASPSPPLPLFVLRLLVAPCSFSSSPSPLHPLHPLHPLLPSRFPFFCFPVPSSFALLAYCWSLIRMAYAAPFRPCSCSRTTINVHVYPHKHLHSNPHPCTRPTSLASPSSWLPRLVLHLCLFQREASLRRQPQSLRRHAGTARRHPQLRLRSHFSSQHRRHAVCEDLFIPPNLTARHTSMTTRPCTPSTRKAKSKGIRTIAAISSTSATSPTAATDTAAAKSMVTKRVAAKAEVASFMMRYALVLLSVVASQQSVQAAVTPTWRAFHGAAIVDTSMVIFGGTTDSSKSPYGATMLGSNDLWVWSTTLRQWTQPSATSSPAPQKFLTAVPLQSQGKMLSVVGNASSPSASLVMLDTYFWGWSLPNSPNPAVAPALRLGAAVGTSDSVLFMHGGAAAGANGFALSGALNDLTKLDESTFQWTSIANGPSLMYHSMCRLSGLNTMVIFGGSDQSSPAFNTVHTFDLKLEVWRLAVPVTVGTGGSVPSARKGHTAVCLNNTMIVYGGGPDGPLDDDVWVLDATKPQWTWNRISTNKQAGPGPRTGHSALLNGTNMLVWGGYGSPLPSDTNIYILDTVAWQWTSSKDYGPNTPATVPPSPGGPENDTTKNNLPLTIGVVCGSLALIAAFVGFLILRRRSSRKRKGSFEDSKGTASTLAEGKQQLAGEAAVEGKPSYYSHGDKDSGSSVGNRSQTAAIRRSFPSHGYPMQSMAAFAAAEQGSSLAGSSQSSEPYRPPPSQRNSTSQKENDQATSAGSIGARVGSMSSDPFYPAYLAEDDEEDADRWTFASSLSFDQRENNQSMPTLRYIPTRVHGTAGTQRSLGQSSGSLGGSGSQRIPMVVHPHGGSRSGRREPSGISIRTGNGSSLGPGSVSLVAATSTEVLNRDNPSSPRETTLFNSVSPLDRVTLMCSGMDVGSSGEEDAMRLNYRNGGSVQLHQQAEDGNKGHAGESDRSGQHTSDLRRKDTTSTSTTKSSTSYTTLDNPALVALVQNLPARYKLTKTPSPIHGEMNDILFAVDSDTQQPIVIKSFAKKEAWERECRMLKRLRGACVVELRHVATLVLSETDDPNKPAKIRLAILERLDETLAQMLKNARKAKKVALLEQALPSEVLDLGGAGLYRSGAALDQGYIRDIAKGVLGCLNWCHSRGIVYCDLKPSNVMHNRDDPRQQWKLIDLESSRVANEECMGIGTVRYCPPEVARGTTVDKQASSGVTAHFSIDLWAFGCLIFELFATRPLFPLSISDDTVLHFLAHPSPDTPSLANGLRWSRFRELEIPHFEQAVQDNSARLLIRMLLHPDPQRRATMRHVMDSEYLKNNNDQKSRDQPSPESVVIEGDATSTSGSLPPQQSRE</sequence>
<evidence type="ECO:0000256" key="3">
    <source>
        <dbReference type="SAM" id="MobiDB-lite"/>
    </source>
</evidence>
<evidence type="ECO:0000313" key="5">
    <source>
        <dbReference type="EMBL" id="KAG9325804.1"/>
    </source>
</evidence>
<feature type="region of interest" description="Disordered" evidence="3">
    <location>
        <begin position="848"/>
        <end position="906"/>
    </location>
</feature>
<feature type="compositionally biased region" description="Polar residues" evidence="3">
    <location>
        <begin position="1370"/>
        <end position="1384"/>
    </location>
</feature>
<dbReference type="InterPro" id="IPR000719">
    <property type="entry name" value="Prot_kinase_dom"/>
</dbReference>
<dbReference type="SMART" id="SM00220">
    <property type="entry name" value="S_TKc"/>
    <property type="match status" value="1"/>
</dbReference>
<feature type="compositionally biased region" description="Low complexity" evidence="3">
    <location>
        <begin position="751"/>
        <end position="765"/>
    </location>
</feature>
<keyword evidence="1" id="KW-0880">Kelch repeat</keyword>
<feature type="compositionally biased region" description="Low complexity" evidence="3">
    <location>
        <begin position="1001"/>
        <end position="1012"/>
    </location>
</feature>
<feature type="compositionally biased region" description="Basic and acidic residues" evidence="3">
    <location>
        <begin position="973"/>
        <end position="1000"/>
    </location>
</feature>
<feature type="compositionally biased region" description="Basic and acidic residues" evidence="3">
    <location>
        <begin position="1346"/>
        <end position="1359"/>
    </location>
</feature>
<dbReference type="SUPFAM" id="SSF117281">
    <property type="entry name" value="Kelch motif"/>
    <property type="match status" value="2"/>
</dbReference>
<dbReference type="GO" id="GO:0004672">
    <property type="term" value="F:protein kinase activity"/>
    <property type="evidence" value="ECO:0007669"/>
    <property type="project" value="InterPro"/>
</dbReference>
<dbReference type="InterPro" id="IPR015915">
    <property type="entry name" value="Kelch-typ_b-propeller"/>
</dbReference>
<feature type="region of interest" description="Disordered" evidence="3">
    <location>
        <begin position="751"/>
        <end position="796"/>
    </location>
</feature>
<feature type="region of interest" description="Disordered" evidence="3">
    <location>
        <begin position="622"/>
        <end position="642"/>
    </location>
</feature>
<gene>
    <name evidence="5" type="ORF">KVV02_005728</name>
</gene>
<proteinExistence type="predicted"/>
<organism evidence="5 6">
    <name type="scientific">Mortierella alpina</name>
    <name type="common">Oleaginous fungus</name>
    <name type="synonym">Mortierella renispora</name>
    <dbReference type="NCBI Taxonomy" id="64518"/>
    <lineage>
        <taxon>Eukaryota</taxon>
        <taxon>Fungi</taxon>
        <taxon>Fungi incertae sedis</taxon>
        <taxon>Mucoromycota</taxon>
        <taxon>Mortierellomycotina</taxon>
        <taxon>Mortierellomycetes</taxon>
        <taxon>Mortierellales</taxon>
        <taxon>Mortierellaceae</taxon>
        <taxon>Mortierella</taxon>
    </lineage>
</organism>